<proteinExistence type="predicted"/>
<organism evidence="1 2">
    <name type="scientific">Bradyrhizobium cosmicum</name>
    <dbReference type="NCBI Taxonomy" id="1404864"/>
    <lineage>
        <taxon>Bacteria</taxon>
        <taxon>Pseudomonadati</taxon>
        <taxon>Pseudomonadota</taxon>
        <taxon>Alphaproteobacteria</taxon>
        <taxon>Hyphomicrobiales</taxon>
        <taxon>Nitrobacteraceae</taxon>
        <taxon>Bradyrhizobium</taxon>
    </lineage>
</organism>
<evidence type="ECO:0000313" key="1">
    <source>
        <dbReference type="EMBL" id="BAL79184.1"/>
    </source>
</evidence>
<keyword evidence="2" id="KW-1185">Reference proteome</keyword>
<reference evidence="1 2" key="1">
    <citation type="journal article" date="2012" name="Microbes Environ.">
        <title>Complete genome sequence of Bradyrhizobium sp. S23321: insights into symbiosis evolution in soil oligotrophs.</title>
        <authorList>
            <person name="Okubo T."/>
            <person name="Tsukui T."/>
            <person name="Maita H."/>
            <person name="Okamoto S."/>
            <person name="Oshima K."/>
            <person name="Fujisawa T."/>
            <person name="Saito A."/>
            <person name="Futamata H."/>
            <person name="Hattori R."/>
            <person name="Shimomura Y."/>
            <person name="Haruta S."/>
            <person name="Morimoto S."/>
            <person name="Wang Y."/>
            <person name="Sakai Y."/>
            <person name="Hattori M."/>
            <person name="Aizawa S."/>
            <person name="Nagashima K.V.P."/>
            <person name="Masuda S."/>
            <person name="Hattori T."/>
            <person name="Yamashita A."/>
            <person name="Bao Z."/>
            <person name="Hayatsu M."/>
            <person name="Kajiya-Kanegae H."/>
            <person name="Yoshinaga I."/>
            <person name="Sakamoto K."/>
            <person name="Toyota K."/>
            <person name="Nakao M."/>
            <person name="Kohara M."/>
            <person name="Anda M."/>
            <person name="Niwa R."/>
            <person name="Jung-Hwan P."/>
            <person name="Sameshima-Saito R."/>
            <person name="Tokuda S."/>
            <person name="Yamamoto S."/>
            <person name="Yamamoto S."/>
            <person name="Yokoyama T."/>
            <person name="Akutsu T."/>
            <person name="Nakamura Y."/>
            <person name="Nakahira-Yanaka Y."/>
            <person name="Takada Hoshino Y."/>
            <person name="Hirakawa H."/>
            <person name="Mitsui H."/>
            <person name="Terasawa K."/>
            <person name="Itakura M."/>
            <person name="Sato S."/>
            <person name="Ikeda-Ohtsubo W."/>
            <person name="Sakakura N."/>
            <person name="Kaminuma E."/>
            <person name="Minamisawa K."/>
        </authorList>
    </citation>
    <scope>NUCLEOTIDE SEQUENCE [LARGE SCALE GENOMIC DNA]</scope>
    <source>
        <strain evidence="1 2">S23321</strain>
    </source>
</reference>
<gene>
    <name evidence="1" type="ORF">S23_59950</name>
</gene>
<dbReference type="Proteomes" id="UP000007886">
    <property type="component" value="Chromosome"/>
</dbReference>
<dbReference type="AlphaFoldDB" id="A0AAI8MIQ4"/>
<protein>
    <submittedName>
        <fullName evidence="1">Uncharacterized protein</fullName>
    </submittedName>
</protein>
<dbReference type="KEGG" id="brs:S23_59950"/>
<accession>A0AAI8MIQ4</accession>
<dbReference type="EMBL" id="AP012279">
    <property type="protein sequence ID" value="BAL79184.1"/>
    <property type="molecule type" value="Genomic_DNA"/>
</dbReference>
<evidence type="ECO:0000313" key="2">
    <source>
        <dbReference type="Proteomes" id="UP000007886"/>
    </source>
</evidence>
<name>A0AAI8MIQ4_9BRAD</name>
<sequence length="72" mass="7926">MHSFGRRPLGKALALSRGFECGGDGDQFCLGFLLHLAKSRVEMTDYGECMVEANSMRVQGNSIRNRTVSAMN</sequence>